<dbReference type="EMBL" id="FNVA01000007">
    <property type="protein sequence ID" value="SEG61737.1"/>
    <property type="molecule type" value="Genomic_DNA"/>
</dbReference>
<dbReference type="Pfam" id="PF05569">
    <property type="entry name" value="Peptidase_M56"/>
    <property type="match status" value="1"/>
</dbReference>
<dbReference type="InterPro" id="IPR006260">
    <property type="entry name" value="TonB/TolA_C"/>
</dbReference>
<feature type="domain" description="TonB C-terminal" evidence="6">
    <location>
        <begin position="363"/>
        <end position="452"/>
    </location>
</feature>
<comment type="subcellular location">
    <subcellularLocation>
        <location evidence="1">Membrane</location>
        <topology evidence="1">Single-pass membrane protein</topology>
    </subcellularLocation>
</comment>
<dbReference type="Pfam" id="PF03544">
    <property type="entry name" value="TonB_C"/>
    <property type="match status" value="1"/>
</dbReference>
<evidence type="ECO:0000256" key="4">
    <source>
        <dbReference type="ARBA" id="ARBA00023136"/>
    </source>
</evidence>
<evidence type="ECO:0000259" key="6">
    <source>
        <dbReference type="PROSITE" id="PS52015"/>
    </source>
</evidence>
<evidence type="ECO:0000256" key="2">
    <source>
        <dbReference type="ARBA" id="ARBA00022692"/>
    </source>
</evidence>
<feature type="transmembrane region" description="Helical" evidence="5">
    <location>
        <begin position="20"/>
        <end position="37"/>
    </location>
</feature>
<evidence type="ECO:0000256" key="3">
    <source>
        <dbReference type="ARBA" id="ARBA00022989"/>
    </source>
</evidence>
<dbReference type="OrthoDB" id="110340at2"/>
<dbReference type="RefSeq" id="WP_160115238.1">
    <property type="nucleotide sequence ID" value="NZ_FNVA01000007.1"/>
</dbReference>
<keyword evidence="3 5" id="KW-1133">Transmembrane helix</keyword>
<dbReference type="GO" id="GO:0055085">
    <property type="term" value="P:transmembrane transport"/>
    <property type="evidence" value="ECO:0007669"/>
    <property type="project" value="InterPro"/>
</dbReference>
<dbReference type="InterPro" id="IPR037682">
    <property type="entry name" value="TonB_C"/>
</dbReference>
<protein>
    <submittedName>
        <fullName evidence="7">TonB family C-terminal domain-containing protein</fullName>
    </submittedName>
</protein>
<dbReference type="CDD" id="cd07341">
    <property type="entry name" value="M56_BlaR1_MecR1_like"/>
    <property type="match status" value="1"/>
</dbReference>
<proteinExistence type="predicted"/>
<feature type="transmembrane region" description="Helical" evidence="5">
    <location>
        <begin position="49"/>
        <end position="69"/>
    </location>
</feature>
<dbReference type="SUPFAM" id="SSF74653">
    <property type="entry name" value="TolA/TonB C-terminal domain"/>
    <property type="match status" value="1"/>
</dbReference>
<dbReference type="Proteomes" id="UP000236728">
    <property type="component" value="Unassembled WGS sequence"/>
</dbReference>
<evidence type="ECO:0000313" key="7">
    <source>
        <dbReference type="EMBL" id="SEG61737.1"/>
    </source>
</evidence>
<reference evidence="7 8" key="1">
    <citation type="submission" date="2016-10" db="EMBL/GenBank/DDBJ databases">
        <authorList>
            <person name="de Groot N.N."/>
        </authorList>
    </citation>
    <scope>NUCLEOTIDE SEQUENCE [LARGE SCALE GENOMIC DNA]</scope>
    <source>
        <strain evidence="7 8">DSM 22489</strain>
    </source>
</reference>
<dbReference type="GO" id="GO:0016020">
    <property type="term" value="C:membrane"/>
    <property type="evidence" value="ECO:0007669"/>
    <property type="project" value="UniProtKB-SubCell"/>
</dbReference>
<dbReference type="AlphaFoldDB" id="A0A1H6BMV4"/>
<feature type="transmembrane region" description="Helical" evidence="5">
    <location>
        <begin position="319"/>
        <end position="343"/>
    </location>
</feature>
<dbReference type="NCBIfam" id="TIGR01352">
    <property type="entry name" value="tonB_Cterm"/>
    <property type="match status" value="1"/>
</dbReference>
<sequence length="452" mass="48442">MRATQTFVDTVVLNYALNAAWQLPVLFCAAWAATRMLRREGQAMEQRIWGAALFVAAIAPAASAAWPSLAELATFLTSLQRHPAAAKNGAVTIHTGPAWTHGSLSFTGPLAHAVSAGLLFVTACFALRLLWSMVQTRRLAREAKALVLSADAAARWKQLCISLRVRPPQIATSATLSGPVVLGVMRPMLLLPPELLSELSADEFTAAMAHELAHVRRRDFALHLVMQIAALPLRWHPLLWLLLARIEQSREAACDAIAADALQGSQAYARSLLKLAAWIGERNPTPNPHALGLFESGPLERRIMLLTERTSTLSRRSSLLLRVGAATLLTASCAAAMALHLGVGAAAAPHQASGPDAPISVKGGVMAGQILTKVAPIYPPDAKVAKIQGSVVLDAVIAKDGTIRDLKVISGPDELQHSAMDAVKQWVYKPYLLNGNPTEVETKITINYSLAK</sequence>
<keyword evidence="2 5" id="KW-0812">Transmembrane</keyword>
<dbReference type="Gene3D" id="3.30.1150.10">
    <property type="match status" value="1"/>
</dbReference>
<name>A0A1H6BMV4_9BACT</name>
<gene>
    <name evidence="7" type="ORF">SAMN05421819_3833</name>
</gene>
<feature type="transmembrane region" description="Helical" evidence="5">
    <location>
        <begin position="110"/>
        <end position="131"/>
    </location>
</feature>
<keyword evidence="4 5" id="KW-0472">Membrane</keyword>
<dbReference type="Gene3D" id="3.30.2010.10">
    <property type="entry name" value="Metalloproteases ('zincins'), catalytic domain"/>
    <property type="match status" value="1"/>
</dbReference>
<evidence type="ECO:0000313" key="8">
    <source>
        <dbReference type="Proteomes" id="UP000236728"/>
    </source>
</evidence>
<keyword evidence="8" id="KW-1185">Reference proteome</keyword>
<evidence type="ECO:0000256" key="1">
    <source>
        <dbReference type="ARBA" id="ARBA00004167"/>
    </source>
</evidence>
<dbReference type="InterPro" id="IPR008756">
    <property type="entry name" value="Peptidase_M56"/>
</dbReference>
<dbReference type="PROSITE" id="PS52015">
    <property type="entry name" value="TONB_CTD"/>
    <property type="match status" value="1"/>
</dbReference>
<accession>A0A1H6BMV4</accession>
<dbReference type="PANTHER" id="PTHR34978:SF3">
    <property type="entry name" value="SLR0241 PROTEIN"/>
    <property type="match status" value="1"/>
</dbReference>
<organism evidence="7 8">
    <name type="scientific">Bryocella elongata</name>
    <dbReference type="NCBI Taxonomy" id="863522"/>
    <lineage>
        <taxon>Bacteria</taxon>
        <taxon>Pseudomonadati</taxon>
        <taxon>Acidobacteriota</taxon>
        <taxon>Terriglobia</taxon>
        <taxon>Terriglobales</taxon>
        <taxon>Acidobacteriaceae</taxon>
        <taxon>Bryocella</taxon>
    </lineage>
</organism>
<dbReference type="PANTHER" id="PTHR34978">
    <property type="entry name" value="POSSIBLE SENSOR-TRANSDUCER PROTEIN BLAR"/>
    <property type="match status" value="1"/>
</dbReference>
<dbReference type="InterPro" id="IPR052173">
    <property type="entry name" value="Beta-lactam_resp_regulator"/>
</dbReference>
<evidence type="ECO:0000256" key="5">
    <source>
        <dbReference type="SAM" id="Phobius"/>
    </source>
</evidence>